<feature type="chain" id="PRO_5044460666" evidence="2">
    <location>
        <begin position="29"/>
        <end position="407"/>
    </location>
</feature>
<dbReference type="RefSeq" id="WP_039495188.1">
    <property type="nucleotide sequence ID" value="NZ_CBCSDF010000005.1"/>
</dbReference>
<dbReference type="NCBIfam" id="NF033928">
    <property type="entry name" value="alph_xenorhab_A"/>
    <property type="match status" value="1"/>
</dbReference>
<evidence type="ECO:0000313" key="5">
    <source>
        <dbReference type="Proteomes" id="UP000646877"/>
    </source>
</evidence>
<dbReference type="EMBL" id="CP137579">
    <property type="protein sequence ID" value="WOX31409.1"/>
    <property type="molecule type" value="Genomic_DNA"/>
</dbReference>
<feature type="coiled-coil region" evidence="1">
    <location>
        <begin position="238"/>
        <end position="308"/>
    </location>
</feature>
<keyword evidence="6" id="KW-1185">Reference proteome</keyword>
<keyword evidence="1" id="KW-0175">Coiled coil</keyword>
<protein>
    <submittedName>
        <fullName evidence="3">Alpha-xenorhabdolysin family binary toxin subunit A</fullName>
    </submittedName>
</protein>
<name>A0A8I2KLX2_9GAMM</name>
<dbReference type="SUPFAM" id="SSF58100">
    <property type="entry name" value="Bacterial hemolysins"/>
    <property type="match status" value="1"/>
</dbReference>
<dbReference type="CDD" id="cd22656">
    <property type="entry name" value="ClyA_Cry6Aa-like"/>
    <property type="match status" value="1"/>
</dbReference>
<dbReference type="GeneID" id="67503963"/>
<evidence type="ECO:0000256" key="2">
    <source>
        <dbReference type="SAM" id="SignalP"/>
    </source>
</evidence>
<dbReference type="Gene3D" id="1.20.1170.10">
    <property type="match status" value="1"/>
</dbReference>
<proteinExistence type="predicted"/>
<evidence type="ECO:0000313" key="3">
    <source>
        <dbReference type="EMBL" id="NLR22099.1"/>
    </source>
</evidence>
<keyword evidence="2" id="KW-0732">Signal</keyword>
<evidence type="ECO:0000313" key="6">
    <source>
        <dbReference type="Proteomes" id="UP001304419"/>
    </source>
</evidence>
<organism evidence="3 5">
    <name type="scientific">Pseudoalteromonas maricaloris</name>
    <dbReference type="NCBI Taxonomy" id="184924"/>
    <lineage>
        <taxon>Bacteria</taxon>
        <taxon>Pseudomonadati</taxon>
        <taxon>Pseudomonadota</taxon>
        <taxon>Gammaproteobacteria</taxon>
        <taxon>Alteromonadales</taxon>
        <taxon>Pseudoalteromonadaceae</taxon>
        <taxon>Pseudoalteromonas</taxon>
    </lineage>
</organism>
<reference evidence="4 6" key="2">
    <citation type="submission" date="2023-10" db="EMBL/GenBank/DDBJ databases">
        <title>To unveil natural product biosynthetic capacity in Pseudoalteromonas.</title>
        <authorList>
            <person name="Wang J."/>
        </authorList>
    </citation>
    <scope>NUCLEOTIDE SEQUENCE [LARGE SCALE GENOMIC DNA]</scope>
    <source>
        <strain evidence="4 6">DSM 15914</strain>
    </source>
</reference>
<reference evidence="3" key="1">
    <citation type="submission" date="2019-10" db="EMBL/GenBank/DDBJ databases">
        <authorList>
            <person name="Paulsen S."/>
        </authorList>
    </citation>
    <scope>NUCLEOTIDE SEQUENCE</scope>
    <source>
        <strain evidence="3">LMG 19692</strain>
    </source>
</reference>
<gene>
    <name evidence="3" type="ORF">F9Y85_12355</name>
    <name evidence="4" type="ORF">R5H13_20940</name>
</gene>
<evidence type="ECO:0000313" key="4">
    <source>
        <dbReference type="EMBL" id="WOX31409.1"/>
    </source>
</evidence>
<evidence type="ECO:0000256" key="1">
    <source>
        <dbReference type="SAM" id="Coils"/>
    </source>
</evidence>
<dbReference type="EMBL" id="WEIA01000007">
    <property type="protein sequence ID" value="NLR22099.1"/>
    <property type="molecule type" value="Genomic_DNA"/>
</dbReference>
<dbReference type="AlphaFoldDB" id="A0A8I2KLX2"/>
<accession>A0A8I2KLX2</accession>
<feature type="signal peptide" evidence="2">
    <location>
        <begin position="1"/>
        <end position="28"/>
    </location>
</feature>
<dbReference type="Proteomes" id="UP000646877">
    <property type="component" value="Unassembled WGS sequence"/>
</dbReference>
<sequence>MKSIKLKKSAIAIVTSLQLFGLSQLATANTNVPEISPIMYDTLQGDIEGSPLFIDVGSNDFLLTQEQWHTIQVFAESAVSLPNNEAAFRSATRYPVDTPLNNDYIALMTTFESINASGQNWNHKLYPSIIDLATKLANYSDTHVLLIQPFIDELTKLHNASLSGDLQAAEQSRQVAISFLNTFMNFVDGNLTKTQTVVDQLVSFQGDLTTHSGQLNTLEGTFEDILNKDQPANIRDRISTLQRRLNDLNDEKSDLKTGIGLSSLGGILGLIIGGSIQGAQLEEVKSEINKVESQIETANKELAHAMSLAASYQIAKGQVEGMNEKIETALINVRKVQVHWQSLYGDMKSLRDVLTQLDSENALRNANVIVAGIVSSPLASNASNSWKDIADKARTFLQNAYLPTSQQ</sequence>
<dbReference type="Proteomes" id="UP001304419">
    <property type="component" value="Chromosome 2"/>
</dbReference>